<dbReference type="GO" id="GO:0055085">
    <property type="term" value="P:transmembrane transport"/>
    <property type="evidence" value="ECO:0007669"/>
    <property type="project" value="InterPro"/>
</dbReference>
<feature type="transmembrane region" description="Helical" evidence="5">
    <location>
        <begin position="90"/>
        <end position="110"/>
    </location>
</feature>
<feature type="transmembrane region" description="Helical" evidence="5">
    <location>
        <begin position="122"/>
        <end position="142"/>
    </location>
</feature>
<evidence type="ECO:0000256" key="3">
    <source>
        <dbReference type="ARBA" id="ARBA00022989"/>
    </source>
</evidence>
<protein>
    <submittedName>
        <fullName evidence="7">Sugar ABC transporter permease</fullName>
    </submittedName>
</protein>
<dbReference type="Proteomes" id="UP000603865">
    <property type="component" value="Unassembled WGS sequence"/>
</dbReference>
<dbReference type="AlphaFoldDB" id="A0A918CM02"/>
<reference evidence="7" key="1">
    <citation type="journal article" date="2014" name="Int. J. Syst. Evol. Microbiol.">
        <title>Complete genome sequence of Corynebacterium casei LMG S-19264T (=DSM 44701T), isolated from a smear-ripened cheese.</title>
        <authorList>
            <consortium name="US DOE Joint Genome Institute (JGI-PGF)"/>
            <person name="Walter F."/>
            <person name="Albersmeier A."/>
            <person name="Kalinowski J."/>
            <person name="Ruckert C."/>
        </authorList>
    </citation>
    <scope>NUCLEOTIDE SEQUENCE</scope>
    <source>
        <strain evidence="7">JCM 31311</strain>
    </source>
</reference>
<dbReference type="EMBL" id="BMQL01000048">
    <property type="protein sequence ID" value="GGR30025.1"/>
    <property type="molecule type" value="Genomic_DNA"/>
</dbReference>
<dbReference type="RefSeq" id="WP_189092866.1">
    <property type="nucleotide sequence ID" value="NZ_BMQL01000048.1"/>
</dbReference>
<keyword evidence="4 5" id="KW-0472">Membrane</keyword>
<feature type="domain" description="ABC transmembrane type-1" evidence="6">
    <location>
        <begin position="86"/>
        <end position="276"/>
    </location>
</feature>
<evidence type="ECO:0000256" key="5">
    <source>
        <dbReference type="RuleBase" id="RU363032"/>
    </source>
</evidence>
<dbReference type="CDD" id="cd06261">
    <property type="entry name" value="TM_PBP2"/>
    <property type="match status" value="1"/>
</dbReference>
<organism evidence="7 8">
    <name type="scientific">Deinococcus ruber</name>
    <dbReference type="NCBI Taxonomy" id="1848197"/>
    <lineage>
        <taxon>Bacteria</taxon>
        <taxon>Thermotogati</taxon>
        <taxon>Deinococcota</taxon>
        <taxon>Deinococci</taxon>
        <taxon>Deinococcales</taxon>
        <taxon>Deinococcaceae</taxon>
        <taxon>Deinococcus</taxon>
    </lineage>
</organism>
<keyword evidence="3 5" id="KW-1133">Transmembrane helix</keyword>
<evidence type="ECO:0000256" key="2">
    <source>
        <dbReference type="ARBA" id="ARBA00022692"/>
    </source>
</evidence>
<keyword evidence="8" id="KW-1185">Reference proteome</keyword>
<feature type="transmembrane region" description="Helical" evidence="5">
    <location>
        <begin position="27"/>
        <end position="52"/>
    </location>
</feature>
<dbReference type="GO" id="GO:0005886">
    <property type="term" value="C:plasma membrane"/>
    <property type="evidence" value="ECO:0007669"/>
    <property type="project" value="UniProtKB-SubCell"/>
</dbReference>
<evidence type="ECO:0000313" key="7">
    <source>
        <dbReference type="EMBL" id="GGR30025.1"/>
    </source>
</evidence>
<dbReference type="InterPro" id="IPR035906">
    <property type="entry name" value="MetI-like_sf"/>
</dbReference>
<feature type="transmembrane region" description="Helical" evidence="5">
    <location>
        <begin position="198"/>
        <end position="219"/>
    </location>
</feature>
<comment type="caution">
    <text evidence="7">The sequence shown here is derived from an EMBL/GenBank/DDBJ whole genome shotgun (WGS) entry which is preliminary data.</text>
</comment>
<dbReference type="SUPFAM" id="SSF161098">
    <property type="entry name" value="MetI-like"/>
    <property type="match status" value="1"/>
</dbReference>
<keyword evidence="2 5" id="KW-0812">Transmembrane</keyword>
<feature type="transmembrane region" description="Helical" evidence="5">
    <location>
        <begin position="154"/>
        <end position="177"/>
    </location>
</feature>
<feature type="transmembrane region" description="Helical" evidence="5">
    <location>
        <begin position="259"/>
        <end position="281"/>
    </location>
</feature>
<sequence length="291" mass="31358">MTTTPLEPSVGVSAPAGGSSRFSLSRVLMYLALLVAALFFLLPIYLLVVTAFKTPDAINLSTAWQLPKFLNWASFSDAWAKVGGNMGNSLFLAVVATALSAMIGSLNGYALSKWKFRGANTLFALMLFGMFIPYQSVLIPLFQFVKSLGLYGSIWSLILAHVVYGIPITTLIFRNFYADVPDALVEAATIDGAGFWGIYSKVIFPISIPGFVVVIIWQFTQVWNEFLFAATLASPSSQPVTYALSQLAGGQAVSWNLPMAGAILAAIPTLLVYILLGRYFVRGLLAGSVKG</sequence>
<dbReference type="InterPro" id="IPR000515">
    <property type="entry name" value="MetI-like"/>
</dbReference>
<dbReference type="PANTHER" id="PTHR43879">
    <property type="entry name" value="ABC TRANSPORTER PERMEASE PROTEIN"/>
    <property type="match status" value="1"/>
</dbReference>
<keyword evidence="5" id="KW-0813">Transport</keyword>
<proteinExistence type="inferred from homology"/>
<accession>A0A918CM02</accession>
<reference evidence="7" key="2">
    <citation type="submission" date="2020-09" db="EMBL/GenBank/DDBJ databases">
        <authorList>
            <person name="Sun Q."/>
            <person name="Ohkuma M."/>
        </authorList>
    </citation>
    <scope>NUCLEOTIDE SEQUENCE</scope>
    <source>
        <strain evidence="7">JCM 31311</strain>
    </source>
</reference>
<evidence type="ECO:0000313" key="8">
    <source>
        <dbReference type="Proteomes" id="UP000603865"/>
    </source>
</evidence>
<comment type="subcellular location">
    <subcellularLocation>
        <location evidence="5">Cell membrane</location>
        <topology evidence="5">Multi-pass membrane protein</topology>
    </subcellularLocation>
    <subcellularLocation>
        <location evidence="1">Membrane</location>
        <topology evidence="1">Multi-pass membrane protein</topology>
    </subcellularLocation>
</comment>
<gene>
    <name evidence="7" type="ORF">GCM10008957_46120</name>
</gene>
<dbReference type="PROSITE" id="PS50928">
    <property type="entry name" value="ABC_TM1"/>
    <property type="match status" value="1"/>
</dbReference>
<dbReference type="Gene3D" id="1.10.3720.10">
    <property type="entry name" value="MetI-like"/>
    <property type="match status" value="1"/>
</dbReference>
<comment type="similarity">
    <text evidence="5">Belongs to the binding-protein-dependent transport system permease family.</text>
</comment>
<dbReference type="PANTHER" id="PTHR43879:SF1">
    <property type="entry name" value="GLUCOSE IMPORT SYSTEM PERMEASE PROTEIN GLCU"/>
    <property type="match status" value="1"/>
</dbReference>
<evidence type="ECO:0000256" key="1">
    <source>
        <dbReference type="ARBA" id="ARBA00004141"/>
    </source>
</evidence>
<name>A0A918CM02_9DEIO</name>
<evidence type="ECO:0000256" key="4">
    <source>
        <dbReference type="ARBA" id="ARBA00023136"/>
    </source>
</evidence>
<evidence type="ECO:0000259" key="6">
    <source>
        <dbReference type="PROSITE" id="PS50928"/>
    </source>
</evidence>
<dbReference type="Pfam" id="PF00528">
    <property type="entry name" value="BPD_transp_1"/>
    <property type="match status" value="1"/>
</dbReference>